<gene>
    <name evidence="2" type="ORF">AMJ44_12070</name>
</gene>
<evidence type="ECO:0000259" key="1">
    <source>
        <dbReference type="Pfam" id="PF01936"/>
    </source>
</evidence>
<feature type="domain" description="NYN" evidence="1">
    <location>
        <begin position="5"/>
        <end position="153"/>
    </location>
</feature>
<dbReference type="InterPro" id="IPR047140">
    <property type="entry name" value="LabA"/>
</dbReference>
<dbReference type="InterPro" id="IPR021139">
    <property type="entry name" value="NYN"/>
</dbReference>
<dbReference type="Proteomes" id="UP000051861">
    <property type="component" value="Unassembled WGS sequence"/>
</dbReference>
<accession>A0A0S7XQN4</accession>
<comment type="caution">
    <text evidence="2">The sequence shown here is derived from an EMBL/GenBank/DDBJ whole genome shotgun (WGS) entry which is preliminary data.</text>
</comment>
<dbReference type="EMBL" id="LIZX01000161">
    <property type="protein sequence ID" value="KPJ64813.1"/>
    <property type="molecule type" value="Genomic_DNA"/>
</dbReference>
<dbReference type="PANTHER" id="PTHR35458:SF8">
    <property type="entry name" value="SLR0650 PROTEIN"/>
    <property type="match status" value="1"/>
</dbReference>
<name>A0A0S7XQN4_UNCSA</name>
<dbReference type="PANTHER" id="PTHR35458">
    <property type="entry name" value="SLR0755 PROTEIN"/>
    <property type="match status" value="1"/>
</dbReference>
<protein>
    <recommendedName>
        <fullName evidence="1">NYN domain-containing protein</fullName>
    </recommendedName>
</protein>
<dbReference type="CDD" id="cd18722">
    <property type="entry name" value="PIN_NicB-like"/>
    <property type="match status" value="1"/>
</dbReference>
<proteinExistence type="predicted"/>
<evidence type="ECO:0000313" key="3">
    <source>
        <dbReference type="Proteomes" id="UP000051861"/>
    </source>
</evidence>
<sequence length="188" mass="21898">MGWTVIFIDGEYLRKIFDKVGLRNDVPKVVNEILELSNTNEKKLLRVYYYTSSPYQSSTPSEDEKERYKSFQKFEAFLKKQNNFEIKLGRIEKRGDEFEQKMVDVLLSIDLVELSTKSNIDTAILVAGDSDLVPAVKKAKFNGVKVILIYPSDKSEYHEELWVTADKRILIDYKSMKKCSYYQPQSPK</sequence>
<reference evidence="2 3" key="1">
    <citation type="journal article" date="2015" name="Microbiome">
        <title>Genomic resolution of linkages in carbon, nitrogen, and sulfur cycling among widespread estuary sediment bacteria.</title>
        <authorList>
            <person name="Baker B.J."/>
            <person name="Lazar C.S."/>
            <person name="Teske A.P."/>
            <person name="Dick G.J."/>
        </authorList>
    </citation>
    <scope>NUCLEOTIDE SEQUENCE [LARGE SCALE GENOMIC DNA]</scope>
    <source>
        <strain evidence="2">DG_54_3</strain>
    </source>
</reference>
<evidence type="ECO:0000313" key="2">
    <source>
        <dbReference type="EMBL" id="KPJ64813.1"/>
    </source>
</evidence>
<dbReference type="GO" id="GO:0004540">
    <property type="term" value="F:RNA nuclease activity"/>
    <property type="evidence" value="ECO:0007669"/>
    <property type="project" value="InterPro"/>
</dbReference>
<dbReference type="Gene3D" id="3.40.50.1010">
    <property type="entry name" value="5'-nuclease"/>
    <property type="match status" value="1"/>
</dbReference>
<dbReference type="Pfam" id="PF01936">
    <property type="entry name" value="NYN"/>
    <property type="match status" value="1"/>
</dbReference>
<organism evidence="2 3">
    <name type="scientific">candidate division WOR-1 bacterium DG_54_3</name>
    <dbReference type="NCBI Taxonomy" id="1703775"/>
    <lineage>
        <taxon>Bacteria</taxon>
        <taxon>Bacillati</taxon>
        <taxon>Saganbacteria</taxon>
    </lineage>
</organism>
<dbReference type="AlphaFoldDB" id="A0A0S7XQN4"/>